<dbReference type="RefSeq" id="WP_191188535.1">
    <property type="nucleotide sequence ID" value="NZ_JACWMY010000004.1"/>
</dbReference>
<dbReference type="Proteomes" id="UP000606600">
    <property type="component" value="Unassembled WGS sequence"/>
</dbReference>
<gene>
    <name evidence="3" type="ORF">IDJ77_08545</name>
</gene>
<proteinExistence type="predicted"/>
<dbReference type="InterPro" id="IPR017441">
    <property type="entry name" value="Protein_kinase_ATP_BS"/>
</dbReference>
<dbReference type="SUPFAM" id="SSF56112">
    <property type="entry name" value="Protein kinase-like (PK-like)"/>
    <property type="match status" value="1"/>
</dbReference>
<dbReference type="Pfam" id="PF00069">
    <property type="entry name" value="Pkinase"/>
    <property type="match status" value="1"/>
</dbReference>
<dbReference type="InterPro" id="IPR000719">
    <property type="entry name" value="Prot_kinase_dom"/>
</dbReference>
<keyword evidence="3" id="KW-0808">Transferase</keyword>
<keyword evidence="1" id="KW-0547">Nucleotide-binding</keyword>
<comment type="caution">
    <text evidence="3">The sequence shown here is derived from an EMBL/GenBank/DDBJ whole genome shotgun (WGS) entry which is preliminary data.</text>
</comment>
<dbReference type="Gene3D" id="1.10.510.10">
    <property type="entry name" value="Transferase(Phosphotransferase) domain 1"/>
    <property type="match status" value="1"/>
</dbReference>
<accession>A0ABR7WNW5</accession>
<feature type="domain" description="Protein kinase" evidence="2">
    <location>
        <begin position="15"/>
        <end position="286"/>
    </location>
</feature>
<dbReference type="PROSITE" id="PS00107">
    <property type="entry name" value="PROTEIN_KINASE_ATP"/>
    <property type="match status" value="1"/>
</dbReference>
<evidence type="ECO:0000256" key="1">
    <source>
        <dbReference type="PROSITE-ProRule" id="PRU10141"/>
    </source>
</evidence>
<reference evidence="3 4" key="1">
    <citation type="submission" date="2020-09" db="EMBL/GenBank/DDBJ databases">
        <title>Novel species of Mucilaginibacter isolated from a glacier on the Tibetan Plateau.</title>
        <authorList>
            <person name="Liu Q."/>
            <person name="Xin Y.-H."/>
        </authorList>
    </citation>
    <scope>NUCLEOTIDE SEQUENCE [LARGE SCALE GENOMIC DNA]</scope>
    <source>
        <strain evidence="3 4">ZT4R22</strain>
    </source>
</reference>
<dbReference type="EMBL" id="JACWMY010000004">
    <property type="protein sequence ID" value="MBD1363858.1"/>
    <property type="molecule type" value="Genomic_DNA"/>
</dbReference>
<dbReference type="PANTHER" id="PTHR44167:SF24">
    <property type="entry name" value="SERINE_THREONINE-PROTEIN KINASE CHK2"/>
    <property type="match status" value="1"/>
</dbReference>
<feature type="binding site" evidence="1">
    <location>
        <position position="42"/>
    </location>
    <ligand>
        <name>ATP</name>
        <dbReference type="ChEBI" id="CHEBI:30616"/>
    </ligand>
</feature>
<dbReference type="InterPro" id="IPR011009">
    <property type="entry name" value="Kinase-like_dom_sf"/>
</dbReference>
<dbReference type="GO" id="GO:0016301">
    <property type="term" value="F:kinase activity"/>
    <property type="evidence" value="ECO:0007669"/>
    <property type="project" value="UniProtKB-KW"/>
</dbReference>
<evidence type="ECO:0000313" key="3">
    <source>
        <dbReference type="EMBL" id="MBD1363858.1"/>
    </source>
</evidence>
<name>A0ABR7WNW5_9SPHI</name>
<dbReference type="SMART" id="SM00220">
    <property type="entry name" value="S_TKc"/>
    <property type="match status" value="1"/>
</dbReference>
<sequence length="477" mass="54837">MSEDNKITAIVRQKWPDAEYIGFGGNSYVYKVTMDKDEIAIKFFRYWGNNSRYQRFSNEMNTIQKFNKTDGIVPVLFVSNEHPKQVLQRQQLNNISDLAYYGMPLFPGNLSTKIEEIATDDATLAVKTCLEIALIVKRLHDEHHAHRDLKPENTLIDKDGKLYISDFGLCIDLSLLPDPDHRLSTEGEMIGSISYRASELLRGRLDASDHKPSDVYALGRILWALVVGKEPHGYTDLEFKNYFIGNCGRPIKKAQLLDDIIKAATGVDPVFRLKIDDFIQFLEQWLNNDMQYDSKSIVSSILNSEEGIKRLRASMTTAEIYDFHNNTMEFIKSEWASKMSVWQSVIDVLRTRNIGNILSIDRRDSFISDVTPEILGFKVNMDRPNFMGLGARLGLGLPGYPFFDLGFYYFLDLDKYENQYYFVVPAVTYPGETNAKLAMGVVGREFDYRSQDIRQLMLTDLFNAFDALDKIFMQYIK</sequence>
<keyword evidence="3" id="KW-0418">Kinase</keyword>
<protein>
    <submittedName>
        <fullName evidence="3">Protein kinase</fullName>
    </submittedName>
</protein>
<evidence type="ECO:0000259" key="2">
    <source>
        <dbReference type="PROSITE" id="PS50011"/>
    </source>
</evidence>
<evidence type="ECO:0000313" key="4">
    <source>
        <dbReference type="Proteomes" id="UP000606600"/>
    </source>
</evidence>
<organism evidence="3 4">
    <name type="scientific">Mucilaginibacter pankratovii</name>
    <dbReference type="NCBI Taxonomy" id="2772110"/>
    <lineage>
        <taxon>Bacteria</taxon>
        <taxon>Pseudomonadati</taxon>
        <taxon>Bacteroidota</taxon>
        <taxon>Sphingobacteriia</taxon>
        <taxon>Sphingobacteriales</taxon>
        <taxon>Sphingobacteriaceae</taxon>
        <taxon>Mucilaginibacter</taxon>
    </lineage>
</organism>
<dbReference type="PANTHER" id="PTHR44167">
    <property type="entry name" value="OVARIAN-SPECIFIC SERINE/THREONINE-PROTEIN KINASE LOK-RELATED"/>
    <property type="match status" value="1"/>
</dbReference>
<keyword evidence="1" id="KW-0067">ATP-binding</keyword>
<dbReference type="PROSITE" id="PS50011">
    <property type="entry name" value="PROTEIN_KINASE_DOM"/>
    <property type="match status" value="1"/>
</dbReference>
<keyword evidence="4" id="KW-1185">Reference proteome</keyword>